<feature type="domain" description="G-protein coupled receptors family 2 profile 2" evidence="12">
    <location>
        <begin position="341"/>
        <end position="597"/>
    </location>
</feature>
<dbReference type="Proteomes" id="UP000694388">
    <property type="component" value="Unplaced"/>
</dbReference>
<dbReference type="Pfam" id="PF00002">
    <property type="entry name" value="7tm_2"/>
    <property type="match status" value="1"/>
</dbReference>
<dbReference type="InterPro" id="IPR051587">
    <property type="entry name" value="Adhesion_GPCR"/>
</dbReference>
<feature type="transmembrane region" description="Helical" evidence="10">
    <location>
        <begin position="546"/>
        <end position="568"/>
    </location>
</feature>
<keyword evidence="7" id="KW-1015">Disulfide bond</keyword>
<evidence type="ECO:0000313" key="14">
    <source>
        <dbReference type="Proteomes" id="UP000694388"/>
    </source>
</evidence>
<dbReference type="FunFam" id="1.20.1070.10:FF:000058">
    <property type="entry name" value="Adhesion G protein-coupled receptor F5"/>
    <property type="match status" value="1"/>
</dbReference>
<dbReference type="Pfam" id="PF01825">
    <property type="entry name" value="GPS"/>
    <property type="match status" value="1"/>
</dbReference>
<evidence type="ECO:0000256" key="1">
    <source>
        <dbReference type="ARBA" id="ARBA00004651"/>
    </source>
</evidence>
<dbReference type="PROSITE" id="PS50261">
    <property type="entry name" value="G_PROTEIN_RECEP_F2_4"/>
    <property type="match status" value="1"/>
</dbReference>
<dbReference type="InterPro" id="IPR046338">
    <property type="entry name" value="GAIN_dom_sf"/>
</dbReference>
<name>A0A8C4QZU4_EPTBU</name>
<comment type="similarity">
    <text evidence="2">Belongs to the G-protein coupled receptor 2 family. Adhesion G-protein coupled receptor (ADGR) subfamily.</text>
</comment>
<feature type="region of interest" description="Disordered" evidence="9">
    <location>
        <begin position="616"/>
        <end position="645"/>
    </location>
</feature>
<dbReference type="GeneTree" id="ENSGT00940000154603"/>
<evidence type="ECO:0000256" key="2">
    <source>
        <dbReference type="ARBA" id="ARBA00007343"/>
    </source>
</evidence>
<evidence type="ECO:0000259" key="12">
    <source>
        <dbReference type="PROSITE" id="PS50261"/>
    </source>
</evidence>
<feature type="transmembrane region" description="Helical" evidence="10">
    <location>
        <begin position="453"/>
        <end position="475"/>
    </location>
</feature>
<dbReference type="InterPro" id="IPR032471">
    <property type="entry name" value="AGRL2-4_GAIN_subdom_A"/>
</dbReference>
<evidence type="ECO:0000313" key="13">
    <source>
        <dbReference type="Ensembl" id="ENSEBUP00000022921.1"/>
    </source>
</evidence>
<evidence type="ECO:0000259" key="11">
    <source>
        <dbReference type="PROSITE" id="PS50221"/>
    </source>
</evidence>
<dbReference type="PANTHER" id="PTHR45813:SF8">
    <property type="entry name" value="IG-LIKE DOMAIN-CONTAINING PROTEIN"/>
    <property type="match status" value="1"/>
</dbReference>
<sequence length="645" mass="72580">MNHQTFICKKQHQNSTVKKTHLIDTSCKLKASSAPEIIFLFFFFCAWRCDYIYVSFPEIVCLCTFFIQSLKEGIGDVEEKVPELFSEMPNITAGELFIGDLEASSEALTIITDISKQKDITISNETMEHFMATASNLLDANLADSWKKINDKNETKTDSSNILKSVEVLSSLFRPNEDTFEITKNNVELKGSRSNGFKDDFTKSFRQTDTISIPLKSIDGQNITVTSIYLPTMSKILPKQFPPSKNNYSMGSAVLSTVIIHHENNSNDNSNMEISMTFTILNNSNPYESLCTFWNYSEENGEWSPEGCNETVEGNQTTCNCSHLTSFSVLTSPKTINLPGLEIITYVGVGISIGALVIALIIDILIWRFFQKDQISKIRHIILVNICLTLLFADICFLLNASSLAKESFCIAVTFLMHFFYMSLFFWMLCEGSFLFYKVVFPFHFATSTRIKTVLFIVGYACPTIITVITIAVTQPRNVYIREGTCWLKWDQSRALLAFVIPAFIIVGINFIFLMVVLYKICTQGRMGVSTNNDDAAKLQRILRSLIIKMPVLGTTWGIGIFAFAPGAELNKGLHYTFAVLNAFQGFFILIVDYLMDATVRHSLKRVIFGYSWKDLSSSQGPQSTGQRTNSKSHICSNNLTSTAH</sequence>
<dbReference type="InterPro" id="IPR000203">
    <property type="entry name" value="GPS"/>
</dbReference>
<feature type="transmembrane region" description="Helical" evidence="10">
    <location>
        <begin position="420"/>
        <end position="441"/>
    </location>
</feature>
<dbReference type="GO" id="GO:0004930">
    <property type="term" value="F:G protein-coupled receptor activity"/>
    <property type="evidence" value="ECO:0007669"/>
    <property type="project" value="InterPro"/>
</dbReference>
<evidence type="ECO:0000256" key="8">
    <source>
        <dbReference type="ARBA" id="ARBA00023180"/>
    </source>
</evidence>
<dbReference type="GO" id="GO:0007189">
    <property type="term" value="P:adenylate cyclase-activating G protein-coupled receptor signaling pathway"/>
    <property type="evidence" value="ECO:0007669"/>
    <property type="project" value="TreeGrafter"/>
</dbReference>
<evidence type="ECO:0000256" key="10">
    <source>
        <dbReference type="SAM" id="Phobius"/>
    </source>
</evidence>
<feature type="domain" description="GAIN-B" evidence="11">
    <location>
        <begin position="178"/>
        <end position="337"/>
    </location>
</feature>
<dbReference type="InterPro" id="IPR017981">
    <property type="entry name" value="GPCR_2-like_7TM"/>
</dbReference>
<keyword evidence="4 10" id="KW-0812">Transmembrane</keyword>
<dbReference type="GO" id="GO:0005886">
    <property type="term" value="C:plasma membrane"/>
    <property type="evidence" value="ECO:0007669"/>
    <property type="project" value="UniProtKB-SubCell"/>
</dbReference>
<dbReference type="Gene3D" id="2.60.220.50">
    <property type="match status" value="1"/>
</dbReference>
<evidence type="ECO:0000256" key="6">
    <source>
        <dbReference type="ARBA" id="ARBA00023136"/>
    </source>
</evidence>
<keyword evidence="6 10" id="KW-0472">Membrane</keyword>
<feature type="transmembrane region" description="Helical" evidence="10">
    <location>
        <begin position="574"/>
        <end position="596"/>
    </location>
</feature>
<organism evidence="13 14">
    <name type="scientific">Eptatretus burgeri</name>
    <name type="common">Inshore hagfish</name>
    <dbReference type="NCBI Taxonomy" id="7764"/>
    <lineage>
        <taxon>Eukaryota</taxon>
        <taxon>Metazoa</taxon>
        <taxon>Chordata</taxon>
        <taxon>Craniata</taxon>
        <taxon>Vertebrata</taxon>
        <taxon>Cyclostomata</taxon>
        <taxon>Myxini</taxon>
        <taxon>Myxiniformes</taxon>
        <taxon>Myxinidae</taxon>
        <taxon>Eptatretinae</taxon>
        <taxon>Eptatretus</taxon>
    </lineage>
</organism>
<reference evidence="13" key="1">
    <citation type="submission" date="2025-08" db="UniProtKB">
        <authorList>
            <consortium name="Ensembl"/>
        </authorList>
    </citation>
    <scope>IDENTIFICATION</scope>
</reference>
<proteinExistence type="inferred from homology"/>
<evidence type="ECO:0000256" key="5">
    <source>
        <dbReference type="ARBA" id="ARBA00022989"/>
    </source>
</evidence>
<evidence type="ECO:0000256" key="7">
    <source>
        <dbReference type="ARBA" id="ARBA00023157"/>
    </source>
</evidence>
<comment type="subcellular location">
    <subcellularLocation>
        <location evidence="1">Cell membrane</location>
        <topology evidence="1">Multi-pass membrane protein</topology>
    </subcellularLocation>
</comment>
<dbReference type="Pfam" id="PF16489">
    <property type="entry name" value="GAIN"/>
    <property type="match status" value="1"/>
</dbReference>
<keyword evidence="3" id="KW-1003">Cell membrane</keyword>
<keyword evidence="14" id="KW-1185">Reference proteome</keyword>
<accession>A0A8C4QZU4</accession>
<dbReference type="InterPro" id="IPR000832">
    <property type="entry name" value="GPCR_2_secretin-like"/>
</dbReference>
<dbReference type="PROSITE" id="PS50221">
    <property type="entry name" value="GAIN_B"/>
    <property type="match status" value="1"/>
</dbReference>
<evidence type="ECO:0000256" key="4">
    <source>
        <dbReference type="ARBA" id="ARBA00022692"/>
    </source>
</evidence>
<evidence type="ECO:0000256" key="3">
    <source>
        <dbReference type="ARBA" id="ARBA00022475"/>
    </source>
</evidence>
<dbReference type="PANTHER" id="PTHR45813">
    <property type="entry name" value="IG-LIKE DOMAIN-CONTAINING PROTEIN"/>
    <property type="match status" value="1"/>
</dbReference>
<reference evidence="13" key="2">
    <citation type="submission" date="2025-09" db="UniProtKB">
        <authorList>
            <consortium name="Ensembl"/>
        </authorList>
    </citation>
    <scope>IDENTIFICATION</scope>
</reference>
<dbReference type="Gene3D" id="1.20.1070.10">
    <property type="entry name" value="Rhodopsin 7-helix transmembrane proteins"/>
    <property type="match status" value="1"/>
</dbReference>
<dbReference type="SMART" id="SM00303">
    <property type="entry name" value="GPS"/>
    <property type="match status" value="1"/>
</dbReference>
<dbReference type="GO" id="GO:0007166">
    <property type="term" value="P:cell surface receptor signaling pathway"/>
    <property type="evidence" value="ECO:0007669"/>
    <property type="project" value="InterPro"/>
</dbReference>
<keyword evidence="5 10" id="KW-1133">Transmembrane helix</keyword>
<dbReference type="AlphaFoldDB" id="A0A8C4QZU4"/>
<feature type="transmembrane region" description="Helical" evidence="10">
    <location>
        <begin position="495"/>
        <end position="519"/>
    </location>
</feature>
<dbReference type="Ensembl" id="ENSEBUT00000023497.1">
    <property type="protein sequence ID" value="ENSEBUP00000022921.1"/>
    <property type="gene ID" value="ENSEBUG00000014128.1"/>
</dbReference>
<dbReference type="OMA" id="KVALLWP"/>
<dbReference type="PRINTS" id="PR00249">
    <property type="entry name" value="GPCRSECRETIN"/>
</dbReference>
<dbReference type="SUPFAM" id="SSF81321">
    <property type="entry name" value="Family A G protein-coupled receptor-like"/>
    <property type="match status" value="1"/>
</dbReference>
<dbReference type="InterPro" id="IPR057244">
    <property type="entry name" value="GAIN_B"/>
</dbReference>
<feature type="transmembrane region" description="Helical" evidence="10">
    <location>
        <begin position="382"/>
        <end position="400"/>
    </location>
</feature>
<keyword evidence="8" id="KW-0325">Glycoprotein</keyword>
<feature type="transmembrane region" description="Helical" evidence="10">
    <location>
        <begin position="343"/>
        <end position="370"/>
    </location>
</feature>
<protein>
    <submittedName>
        <fullName evidence="13">Uncharacterized protein</fullName>
    </submittedName>
</protein>
<evidence type="ECO:0000256" key="9">
    <source>
        <dbReference type="SAM" id="MobiDB-lite"/>
    </source>
</evidence>